<evidence type="ECO:0000313" key="2">
    <source>
        <dbReference type="EMBL" id="QIV79559.1"/>
    </source>
</evidence>
<feature type="compositionally biased region" description="Basic and acidic residues" evidence="1">
    <location>
        <begin position="95"/>
        <end position="108"/>
    </location>
</feature>
<sequence length="272" mass="28770">MKKMGKGSPPGPPPAPAGAAADPSPPAAGPSPAPADTGTPASALPPSARGFRAVFRAAVNRKLREITGQKWQSATDAQKRAEAARRATAEVARRIERLTGKRPADSTIRRNANKNTTPRGADQQQLNRQAAIDRAGGIKQFATKAGVSTKKVSQWRETGSGIAPGLTDEGGAVYIAFDVTCDIFHPASIPGKGGTTEYGRRLDNQSHPLYGSDMAVSEPDASSLVAAHADEDDEMTKEVIGRQIEIQVTSTWYGRQPKAVTVTTVHSLEIRD</sequence>
<protein>
    <submittedName>
        <fullName evidence="2">Uncharacterized protein</fullName>
    </submittedName>
</protein>
<keyword evidence="3" id="KW-1185">Reference proteome</keyword>
<dbReference type="KEGG" id="mfre:EXE63_00475"/>
<feature type="compositionally biased region" description="Polar residues" evidence="1">
    <location>
        <begin position="109"/>
        <end position="125"/>
    </location>
</feature>
<dbReference type="AlphaFoldDB" id="A0A6H0RZ94"/>
<gene>
    <name evidence="2" type="ORF">EXE63_00475</name>
</gene>
<feature type="compositionally biased region" description="Pro residues" evidence="1">
    <location>
        <begin position="23"/>
        <end position="33"/>
    </location>
</feature>
<accession>A0A6H0RZ94</accession>
<dbReference type="Proteomes" id="UP000501849">
    <property type="component" value="Plasmid unnamed1"/>
</dbReference>
<dbReference type="EMBL" id="CP038797">
    <property type="protein sequence ID" value="QIV79559.1"/>
    <property type="molecule type" value="Genomic_DNA"/>
</dbReference>
<organism evidence="2 3">
    <name type="scientific">Mycolicibacterium frederiksbergense</name>
    <dbReference type="NCBI Taxonomy" id="117567"/>
    <lineage>
        <taxon>Bacteria</taxon>
        <taxon>Bacillati</taxon>
        <taxon>Actinomycetota</taxon>
        <taxon>Actinomycetes</taxon>
        <taxon>Mycobacteriales</taxon>
        <taxon>Mycobacteriaceae</taxon>
        <taxon>Mycolicibacterium</taxon>
    </lineage>
</organism>
<feature type="region of interest" description="Disordered" evidence="1">
    <location>
        <begin position="95"/>
        <end position="125"/>
    </location>
</feature>
<keyword evidence="2" id="KW-0614">Plasmid</keyword>
<dbReference type="RefSeq" id="WP_168140345.1">
    <property type="nucleotide sequence ID" value="NZ_CP038797.1"/>
</dbReference>
<geneLocation type="plasmid" evidence="2 3">
    <name>unnamed1</name>
</geneLocation>
<evidence type="ECO:0000313" key="3">
    <source>
        <dbReference type="Proteomes" id="UP000501849"/>
    </source>
</evidence>
<evidence type="ECO:0000256" key="1">
    <source>
        <dbReference type="SAM" id="MobiDB-lite"/>
    </source>
</evidence>
<name>A0A6H0RZ94_9MYCO</name>
<feature type="region of interest" description="Disordered" evidence="1">
    <location>
        <begin position="1"/>
        <end position="48"/>
    </location>
</feature>
<feature type="compositionally biased region" description="Low complexity" evidence="1">
    <location>
        <begin position="34"/>
        <end position="48"/>
    </location>
</feature>
<proteinExistence type="predicted"/>
<reference evidence="2 3" key="1">
    <citation type="submission" date="2019-04" db="EMBL/GenBank/DDBJ databases">
        <title>Draft, Whole-Genome Sequence of the Anthracene-degrading Mycobacterium frederiksbergense LB501T, Isolated from a Polycyclic Aromatic Hydrocarbon (PAH)-Contaminated Soil.</title>
        <authorList>
            <person name="Augelletti F."/>
        </authorList>
    </citation>
    <scope>NUCLEOTIDE SEQUENCE [LARGE SCALE GENOMIC DNA]</scope>
    <source>
        <strain evidence="2 3">LB 501T</strain>
        <plasmid evidence="2 3">unnamed1</plasmid>
    </source>
</reference>